<dbReference type="SUPFAM" id="SSF56496">
    <property type="entry name" value="Fibrinogen C-terminal domain-like"/>
    <property type="match status" value="1"/>
</dbReference>
<dbReference type="EMBL" id="JARK01001362">
    <property type="protein sequence ID" value="EYC18960.1"/>
    <property type="molecule type" value="Genomic_DNA"/>
</dbReference>
<dbReference type="Pfam" id="PF00147">
    <property type="entry name" value="Fibrinogen_C"/>
    <property type="match status" value="1"/>
</dbReference>
<reference evidence="5" key="1">
    <citation type="journal article" date="2015" name="Nat. Genet.">
        <title>The genome and transcriptome of the zoonotic hookworm Ancylostoma ceylanicum identify infection-specific gene families.</title>
        <authorList>
            <person name="Schwarz E.M."/>
            <person name="Hu Y."/>
            <person name="Antoshechkin I."/>
            <person name="Miller M.M."/>
            <person name="Sternberg P.W."/>
            <person name="Aroian R.V."/>
        </authorList>
    </citation>
    <scope>NUCLEOTIDE SEQUENCE</scope>
    <source>
        <strain evidence="5">HY135</strain>
    </source>
</reference>
<dbReference type="STRING" id="53326.A0A016UUU6"/>
<feature type="domain" description="Fibrinogen C-terminal" evidence="3">
    <location>
        <begin position="186"/>
        <end position="385"/>
    </location>
</feature>
<dbReference type="InterPro" id="IPR002181">
    <property type="entry name" value="Fibrinogen_a/b/g_C_dom"/>
</dbReference>
<feature type="chain" id="PRO_5001489785" description="Fibrinogen C-terminal domain-containing protein" evidence="2">
    <location>
        <begin position="20"/>
        <end position="452"/>
    </location>
</feature>
<evidence type="ECO:0000313" key="4">
    <source>
        <dbReference type="EMBL" id="EYC18960.1"/>
    </source>
</evidence>
<accession>A0A016UUU6</accession>
<dbReference type="InterPro" id="IPR014716">
    <property type="entry name" value="Fibrinogen_a/b/g_C_1"/>
</dbReference>
<evidence type="ECO:0000313" key="5">
    <source>
        <dbReference type="Proteomes" id="UP000024635"/>
    </source>
</evidence>
<sequence length="452" mass="50328">MQLSLLILSCIWVIAGADGDSPETSLSIMLLRFENLQGVLADGKPCSLFSFIGLQCTMEMKIKVTIGDKEHDWIELGQVTSGSNKVDFTENTYNKWSNPMTIKLDDKPFEGFKLTAQITSHGLPVDYWTHEFADGSQPEGVSSYTSTRPGLLGTTLTVAWTTTTVSPPSTSTPETTVTTAVETTTTPEPARPKACDEITDDRTDGPKQIYINDKPIWVYCQFGTSNAYTVIQSRGSADEETFDRTLEEYKKPFGKVDKPDKGNNFWLGLDNMVALTANGSYSLLIELCCGGKLVQQQHYEKFQVVDEDYKLKAETTLSTGLNFFSTTLKKTDIDSPFATYDTFNQDDREFCEILKYYGEKEEPILDKQTGGWWFGSCANNLNGKFVASKDSKCELEKEYYEFPDKTTGIQMRTTSGNVGNDGRAFDGVSYDRVRMAVYKSGSIPDVTSSFCS</sequence>
<feature type="signal peptide" evidence="2">
    <location>
        <begin position="1"/>
        <end position="19"/>
    </location>
</feature>
<evidence type="ECO:0000256" key="1">
    <source>
        <dbReference type="SAM" id="MobiDB-lite"/>
    </source>
</evidence>
<dbReference type="PROSITE" id="PS51406">
    <property type="entry name" value="FIBRINOGEN_C_2"/>
    <property type="match status" value="1"/>
</dbReference>
<keyword evidence="2" id="KW-0732">Signal</keyword>
<dbReference type="InterPro" id="IPR036056">
    <property type="entry name" value="Fibrinogen-like_C"/>
</dbReference>
<gene>
    <name evidence="4" type="primary">Acey_s0026.g1480</name>
    <name evidence="4" type="synonym">Acey-Y43C5A.2</name>
    <name evidence="4" type="ORF">Y032_0026g1480</name>
</gene>
<feature type="region of interest" description="Disordered" evidence="1">
    <location>
        <begin position="163"/>
        <end position="201"/>
    </location>
</feature>
<evidence type="ECO:0000256" key="2">
    <source>
        <dbReference type="SAM" id="SignalP"/>
    </source>
</evidence>
<dbReference type="OrthoDB" id="7952570at2759"/>
<dbReference type="PANTHER" id="PTHR19143:SF444">
    <property type="entry name" value="PROTEIN SCABROUS"/>
    <property type="match status" value="1"/>
</dbReference>
<dbReference type="GO" id="GO:0005615">
    <property type="term" value="C:extracellular space"/>
    <property type="evidence" value="ECO:0007669"/>
    <property type="project" value="TreeGrafter"/>
</dbReference>
<evidence type="ECO:0000259" key="3">
    <source>
        <dbReference type="PROSITE" id="PS51406"/>
    </source>
</evidence>
<organism evidence="4 5">
    <name type="scientific">Ancylostoma ceylanicum</name>
    <dbReference type="NCBI Taxonomy" id="53326"/>
    <lineage>
        <taxon>Eukaryota</taxon>
        <taxon>Metazoa</taxon>
        <taxon>Ecdysozoa</taxon>
        <taxon>Nematoda</taxon>
        <taxon>Chromadorea</taxon>
        <taxon>Rhabditida</taxon>
        <taxon>Rhabditina</taxon>
        <taxon>Rhabditomorpha</taxon>
        <taxon>Strongyloidea</taxon>
        <taxon>Ancylostomatidae</taxon>
        <taxon>Ancylostomatinae</taxon>
        <taxon>Ancylostoma</taxon>
    </lineage>
</organism>
<comment type="caution">
    <text evidence="4">The sequence shown here is derived from an EMBL/GenBank/DDBJ whole genome shotgun (WGS) entry which is preliminary data.</text>
</comment>
<dbReference type="Proteomes" id="UP000024635">
    <property type="component" value="Unassembled WGS sequence"/>
</dbReference>
<feature type="compositionally biased region" description="Basic and acidic residues" evidence="1">
    <location>
        <begin position="190"/>
        <end position="201"/>
    </location>
</feature>
<keyword evidence="5" id="KW-1185">Reference proteome</keyword>
<dbReference type="SMART" id="SM00186">
    <property type="entry name" value="FBG"/>
    <property type="match status" value="1"/>
</dbReference>
<dbReference type="AlphaFoldDB" id="A0A016UUU6"/>
<dbReference type="Gene3D" id="3.90.215.10">
    <property type="entry name" value="Gamma Fibrinogen, chain A, domain 1"/>
    <property type="match status" value="1"/>
</dbReference>
<protein>
    <recommendedName>
        <fullName evidence="3">Fibrinogen C-terminal domain-containing protein</fullName>
    </recommendedName>
</protein>
<feature type="compositionally biased region" description="Low complexity" evidence="1">
    <location>
        <begin position="163"/>
        <end position="188"/>
    </location>
</feature>
<proteinExistence type="predicted"/>
<name>A0A016UUU6_9BILA</name>
<dbReference type="InterPro" id="IPR050373">
    <property type="entry name" value="Fibrinogen_C-term_domain"/>
</dbReference>
<dbReference type="PANTHER" id="PTHR19143">
    <property type="entry name" value="FIBRINOGEN/TENASCIN/ANGIOPOEITIN"/>
    <property type="match status" value="1"/>
</dbReference>